<dbReference type="Gene3D" id="1.20.120.1020">
    <property type="entry name" value="Prion-inhibition and propagation, HeLo domain"/>
    <property type="match status" value="1"/>
</dbReference>
<evidence type="ECO:0000313" key="4">
    <source>
        <dbReference type="EMBL" id="KAK6339900.1"/>
    </source>
</evidence>
<evidence type="ECO:0000259" key="2">
    <source>
        <dbReference type="Pfam" id="PF14479"/>
    </source>
</evidence>
<dbReference type="PANTHER" id="PTHR35205">
    <property type="entry name" value="NB-ARC AND TPR DOMAIN PROTEIN"/>
    <property type="match status" value="1"/>
</dbReference>
<evidence type="ECO:0000259" key="3">
    <source>
        <dbReference type="Pfam" id="PF25000"/>
    </source>
</evidence>
<dbReference type="SUPFAM" id="SSF48452">
    <property type="entry name" value="TPR-like"/>
    <property type="match status" value="1"/>
</dbReference>
<evidence type="ECO:0008006" key="6">
    <source>
        <dbReference type="Google" id="ProtNLM"/>
    </source>
</evidence>
<dbReference type="InterPro" id="IPR038305">
    <property type="entry name" value="HeLo_sf"/>
</dbReference>
<comment type="caution">
    <text evidence="4">The sequence shown here is derived from an EMBL/GenBank/DDBJ whole genome shotgun (WGS) entry which is preliminary data.</text>
</comment>
<dbReference type="Pfam" id="PF25000">
    <property type="entry name" value="DUF7779"/>
    <property type="match status" value="1"/>
</dbReference>
<accession>A0AAN8MP82</accession>
<evidence type="ECO:0000256" key="1">
    <source>
        <dbReference type="SAM" id="MobiDB-lite"/>
    </source>
</evidence>
<dbReference type="InterPro" id="IPR011990">
    <property type="entry name" value="TPR-like_helical_dom_sf"/>
</dbReference>
<reference evidence="4 5" key="1">
    <citation type="submission" date="2019-10" db="EMBL/GenBank/DDBJ databases">
        <authorList>
            <person name="Palmer J.M."/>
        </authorList>
    </citation>
    <scope>NUCLEOTIDE SEQUENCE [LARGE SCALE GENOMIC DNA]</scope>
    <source>
        <strain evidence="4 5">TWF718</strain>
    </source>
</reference>
<organism evidence="4 5">
    <name type="scientific">Orbilia javanica</name>
    <dbReference type="NCBI Taxonomy" id="47235"/>
    <lineage>
        <taxon>Eukaryota</taxon>
        <taxon>Fungi</taxon>
        <taxon>Dikarya</taxon>
        <taxon>Ascomycota</taxon>
        <taxon>Pezizomycotina</taxon>
        <taxon>Orbiliomycetes</taxon>
        <taxon>Orbiliales</taxon>
        <taxon>Orbiliaceae</taxon>
        <taxon>Orbilia</taxon>
    </lineage>
</organism>
<dbReference type="AlphaFoldDB" id="A0AAN8MP82"/>
<feature type="domain" description="DUF7779" evidence="3">
    <location>
        <begin position="591"/>
        <end position="675"/>
    </location>
</feature>
<dbReference type="Pfam" id="PF14479">
    <property type="entry name" value="HeLo"/>
    <property type="match status" value="1"/>
</dbReference>
<dbReference type="Proteomes" id="UP001313282">
    <property type="component" value="Unassembled WGS sequence"/>
</dbReference>
<dbReference type="PANTHER" id="PTHR35205:SF1">
    <property type="entry name" value="ZU5 DOMAIN-CONTAINING PROTEIN"/>
    <property type="match status" value="1"/>
</dbReference>
<dbReference type="SUPFAM" id="SSF52540">
    <property type="entry name" value="P-loop containing nucleoside triphosphate hydrolases"/>
    <property type="match status" value="1"/>
</dbReference>
<dbReference type="InterPro" id="IPR056681">
    <property type="entry name" value="DUF7779"/>
</dbReference>
<dbReference type="Gene3D" id="3.40.50.300">
    <property type="entry name" value="P-loop containing nucleotide triphosphate hydrolases"/>
    <property type="match status" value="1"/>
</dbReference>
<protein>
    <recommendedName>
        <fullName evidence="6">NB-ARC domain-containing protein</fullName>
    </recommendedName>
</protein>
<gene>
    <name evidence="4" type="ORF">TWF718_009287</name>
</gene>
<dbReference type="EMBL" id="JAVHNR010000006">
    <property type="protein sequence ID" value="KAK6339900.1"/>
    <property type="molecule type" value="Genomic_DNA"/>
</dbReference>
<evidence type="ECO:0000313" key="5">
    <source>
        <dbReference type="Proteomes" id="UP001313282"/>
    </source>
</evidence>
<name>A0AAN8MP82_9PEZI</name>
<keyword evidence="5" id="KW-1185">Reference proteome</keyword>
<feature type="compositionally biased region" description="Polar residues" evidence="1">
    <location>
        <begin position="106"/>
        <end position="128"/>
    </location>
</feature>
<dbReference type="InterPro" id="IPR027417">
    <property type="entry name" value="P-loop_NTPase"/>
</dbReference>
<sequence length="1034" mass="114961">MSGFEIAGLAVSTPAVVELLIKAAVKGYNTFQSAQSAGPDFQRYQYELRVMCTELQGWESKLKQSGGDLAAILGATSLRYKVTLDTLAMIAGVFVEVDQLNEKNGITCDSPNTSRISSIQSPPETSQNRSRDSWMRKIGFGSKDSTNKKPARALVASTIRTLSSPGSSTRSSLQLDLSNDNISSNLVLGKNKIKTPQNLSEQIDLDVQVTGLDDHIRDLETKAHEYHKTLTALQRYKWAIYNSEKLEELVRDLKLYMGYLDRLTKDYFKAQVDPSYSLSSPPLTPFSEFNVPFVPSHPLVLRFCGRAEELMKIEDYLQPTKSFANNRHPRLILNLSGMGGIGKSQIARYFVDVNKENYSAILWVHAADTGTIDASAKRILKELIAHYATKYIAGKESGLPNGPHRIESNPETQFQSIATDLHIPGQIDSSGELKGAVAEEPWNCIRNWLARENNSRWCIVFDSVDTEPDIEGLNNLIPPCGHGHVIITSRLRVAWAEIVTVAGLDPEASIMLLLGGKKDDPAVAGKVADVLGHLPVALSQAAAYVVKKDLGFSQYLKRLAANTTGLLGTAHLKYTEGVFSCWKLSVETLMKSNPFAVYLLRLCSFLSPDGVSEELLHFGVGALYGESAVSMTDESLDDLVTYSLMTRKPKTVSTRSQWVWIHPLVQLWARDSYSEEGSVVLEQNRERLAKLHTEGVLEAIILVGFGLNHQVGSLDSWIYERENAANINLCIHQCLVNLKLPARSTKDQELGLGIAILYLGVFKNRWQHLKIAAKLFETSYRLVTNIHPKDVQDKRALALVRVLVFLACLSNEVEGVNVSESLSDPQDLSLQIDEISQSAQQFDDNRSIFLGAQKMKAAHQSRLGDISGSLKTYQQCIDKLENDQNMQETEVWIYNLKVNCAFVHIKLGQNDKAEELLHQCLNWHRRSNQTHSPIFMDILFGLSKLGHMKGDYATECDYLSEFVERTESQIGLAHKETLSLLEKLRAAYTASGQLENAEHVSKKITAATAALRSQDNKTELGKEAGLLNVYSILK</sequence>
<feature type="region of interest" description="Disordered" evidence="1">
    <location>
        <begin position="106"/>
        <end position="148"/>
    </location>
</feature>
<feature type="domain" description="Prion-inhibition and propagation HeLo" evidence="2">
    <location>
        <begin position="8"/>
        <end position="270"/>
    </location>
</feature>
<dbReference type="InterPro" id="IPR029498">
    <property type="entry name" value="HeLo_dom"/>
</dbReference>
<proteinExistence type="predicted"/>
<dbReference type="Gene3D" id="1.25.40.10">
    <property type="entry name" value="Tetratricopeptide repeat domain"/>
    <property type="match status" value="1"/>
</dbReference>